<dbReference type="PRINTS" id="PR00300">
    <property type="entry name" value="CLPPROTEASEA"/>
</dbReference>
<name>A0ABD3NVT2_9STRA</name>
<feature type="domain" description="Clp R" evidence="8">
    <location>
        <begin position="71"/>
        <end position="229"/>
    </location>
</feature>
<evidence type="ECO:0000313" key="9">
    <source>
        <dbReference type="EMBL" id="KAL3779833.1"/>
    </source>
</evidence>
<keyword evidence="1 5" id="KW-0677">Repeat</keyword>
<keyword evidence="7" id="KW-0732">Signal</keyword>
<evidence type="ECO:0000256" key="2">
    <source>
        <dbReference type="ARBA" id="ARBA00022741"/>
    </source>
</evidence>
<dbReference type="InterPro" id="IPR019489">
    <property type="entry name" value="Clp_ATPase_C"/>
</dbReference>
<dbReference type="PANTHER" id="PTHR11638">
    <property type="entry name" value="ATP-DEPENDENT CLP PROTEASE"/>
    <property type="match status" value="1"/>
</dbReference>
<dbReference type="EMBL" id="JALLPJ020000916">
    <property type="protein sequence ID" value="KAL3779833.1"/>
    <property type="molecule type" value="Genomic_DNA"/>
</dbReference>
<dbReference type="InterPro" id="IPR036628">
    <property type="entry name" value="Clp_N_dom_sf"/>
</dbReference>
<dbReference type="InterPro" id="IPR027417">
    <property type="entry name" value="P-loop_NTPase"/>
</dbReference>
<dbReference type="CDD" id="cd00009">
    <property type="entry name" value="AAA"/>
    <property type="match status" value="1"/>
</dbReference>
<dbReference type="InterPro" id="IPR050130">
    <property type="entry name" value="ClpA_ClpB"/>
</dbReference>
<keyword evidence="3" id="KW-0067">ATP-binding</keyword>
<evidence type="ECO:0000256" key="5">
    <source>
        <dbReference type="PROSITE-ProRule" id="PRU01251"/>
    </source>
</evidence>
<dbReference type="GO" id="GO:0005524">
    <property type="term" value="F:ATP binding"/>
    <property type="evidence" value="ECO:0007669"/>
    <property type="project" value="UniProtKB-KW"/>
</dbReference>
<dbReference type="InterPro" id="IPR028299">
    <property type="entry name" value="ClpA/B_CS2"/>
</dbReference>
<dbReference type="Gene3D" id="1.10.1780.10">
    <property type="entry name" value="Clp, N-terminal domain"/>
    <property type="match status" value="1"/>
</dbReference>
<gene>
    <name evidence="9" type="ORF">ACHAWO_005636</name>
</gene>
<dbReference type="SUPFAM" id="SSF52540">
    <property type="entry name" value="P-loop containing nucleoside triphosphate hydrolases"/>
    <property type="match status" value="2"/>
</dbReference>
<feature type="signal peptide" evidence="7">
    <location>
        <begin position="1"/>
        <end position="18"/>
    </location>
</feature>
<dbReference type="Gene3D" id="3.40.50.300">
    <property type="entry name" value="P-loop containing nucleotide triphosphate hydrolases"/>
    <property type="match status" value="2"/>
</dbReference>
<keyword evidence="10" id="KW-1185">Reference proteome</keyword>
<reference evidence="9 10" key="1">
    <citation type="submission" date="2024-10" db="EMBL/GenBank/DDBJ databases">
        <title>Updated reference genomes for cyclostephanoid diatoms.</title>
        <authorList>
            <person name="Roberts W.R."/>
            <person name="Alverson A.J."/>
        </authorList>
    </citation>
    <scope>NUCLEOTIDE SEQUENCE [LARGE SCALE GENOMIC DNA]</scope>
    <source>
        <strain evidence="9 10">AJA010-31</strain>
    </source>
</reference>
<feature type="chain" id="PRO_5044816908" description="Clp R domain-containing protein" evidence="7">
    <location>
        <begin position="19"/>
        <end position="1390"/>
    </location>
</feature>
<organism evidence="9 10">
    <name type="scientific">Cyclotella atomus</name>
    <dbReference type="NCBI Taxonomy" id="382360"/>
    <lineage>
        <taxon>Eukaryota</taxon>
        <taxon>Sar</taxon>
        <taxon>Stramenopiles</taxon>
        <taxon>Ochrophyta</taxon>
        <taxon>Bacillariophyta</taxon>
        <taxon>Coscinodiscophyceae</taxon>
        <taxon>Thalassiosirophycidae</taxon>
        <taxon>Stephanodiscales</taxon>
        <taxon>Stephanodiscaceae</taxon>
        <taxon>Cyclotella</taxon>
    </lineage>
</organism>
<evidence type="ECO:0000256" key="4">
    <source>
        <dbReference type="ARBA" id="ARBA00023186"/>
    </source>
</evidence>
<dbReference type="InterPro" id="IPR004176">
    <property type="entry name" value="Clp_R_N"/>
</dbReference>
<evidence type="ECO:0000256" key="3">
    <source>
        <dbReference type="ARBA" id="ARBA00022840"/>
    </source>
</evidence>
<accession>A0ABD3NVT2</accession>
<dbReference type="SUPFAM" id="SSF81923">
    <property type="entry name" value="Double Clp-N motif"/>
    <property type="match status" value="1"/>
</dbReference>
<dbReference type="InterPro" id="IPR003959">
    <property type="entry name" value="ATPase_AAA_core"/>
</dbReference>
<dbReference type="PROSITE" id="PS51903">
    <property type="entry name" value="CLP_R"/>
    <property type="match status" value="1"/>
</dbReference>
<dbReference type="Proteomes" id="UP001530400">
    <property type="component" value="Unassembled WGS sequence"/>
</dbReference>
<proteinExistence type="predicted"/>
<dbReference type="SMART" id="SM01086">
    <property type="entry name" value="ClpB_D2-small"/>
    <property type="match status" value="1"/>
</dbReference>
<dbReference type="Pfam" id="PF07724">
    <property type="entry name" value="AAA_2"/>
    <property type="match status" value="1"/>
</dbReference>
<dbReference type="InterPro" id="IPR011735">
    <property type="entry name" value="WlaTC/HtrL_glycosyltransf"/>
</dbReference>
<dbReference type="PROSITE" id="PS00871">
    <property type="entry name" value="CLPAB_2"/>
    <property type="match status" value="1"/>
</dbReference>
<dbReference type="Pfam" id="PF00004">
    <property type="entry name" value="AAA"/>
    <property type="match status" value="1"/>
</dbReference>
<dbReference type="Pfam" id="PF02861">
    <property type="entry name" value="Clp_N"/>
    <property type="match status" value="1"/>
</dbReference>
<sequence>MKIQAASILSLTLSTCHAFVPSTLSRTAIKSHSISTSPQHANNVISTFSQLLHPRTAAPKSAMQMASAEDFDQTKYTEAAWATLAALPACADSYSSTSVEAPMLLGILLNPTKYQAGESAMTAKQVAIQLLEDAGVNVDQLREEVESYLERQPKVKGDENSQKMMGRVLSDVLQASRQLKAELKDSYISTEALLLGLCSNDTLFTANAIASQGVTLDSMKEALQNFRQKSGSGQAGQASRVTSRSAEGLYDSLEKYGIDFTKNAEEGKLDPVIGRDDEIRRAIQVLSRRTKNNPVLIGDPGVGKTAIAEGIAQRMVAGDVPDTLKPPCRLIGLDMGALVAGATMRGEFEERLKAVIDEVQKSNGEIVLFIDEMHTVVGAGATTIDLVDEACAKLKNELTSKPTVLDEVDRKIIQLEMERLSIKSDVEANELNADMRRLENLEAELLRLYDEQADLNARWEKEKSTVTNANELQEKIAEVQLDIEKAEREFDLAKAAELKYGTLPLLEQQLEAAKLSEDERSDDDDSERMLRDEVVADDIADVISVWTGIPANKLLETERERVLTMADKLRERVVGQDEAIEVVTDAIQRSRAGMNDPSKPIASLIFLGPTGVGKTELAKALSEFMFDTEEAMIRLDMSEYMEKHTVSRLVGAPPGYDEGGQLTDAVRRRPYAVLLFDEMEKAHPDVYNIMLQLLDDGQVTDSKGNTVNFKNTIVIFTSNVGSQDIIDLGGSEGDQELMRQRVTDAMRAQFRPEFLNRIDENVIFNSLSKENLRGIVVLEAKRLESRLAERSMKMIITDDALDYLAEVGFDPVYGARPLKRALQKELENTMALGILNGEYSDGDTIMVGVLDGKINIRKALDYEIGYNAGEETYSYGEQESYSGLVAVFPFLITPALDSITSQSSSETLLDQPVHDQLRHPHQQTPHVQKQQSNMQPLTARRYFATTNSNDQNNYYLEPLDNDGRVSLYSGVPSRPWSESSLVPLNYSHPEADTLIRQTLENRLNELLQSDSLPHGQLPTYLPPQFPLWDRTIHELIARDSTILGMPPECCPNIDVHKHLTKNFSNANVLSEEELNDCQCRSPRNYATNDRPIATLVTAFYQMSSKHPVKMYQKTSGQLLATSDPMIIFCEPNSAWATFFVEKRKHAPTIIVPLAAKELRLVKHFSQETFWKKQYAIDPEAPTHHKNVNTMLYVIWDEKLVLLHTAAMLNPFNTTQFVWVDTGYWRNPAPHLYRNSAVRINITERGVNDESTLLFQMIPYNFDRDAVISGDQVLVGGNCFAGTYTGISNLYSAFYETFWAMASTGKFVGSDQKVLYRTCHHYPNVCHIHAPKKMRSWLAMLGELLPDIGKEKIGEPLKLKEWVAPLVKLPVPPLGIVDDATSADVWKEVTP</sequence>
<evidence type="ECO:0000256" key="6">
    <source>
        <dbReference type="SAM" id="Coils"/>
    </source>
</evidence>
<dbReference type="Gene3D" id="6.10.140.130">
    <property type="match status" value="1"/>
</dbReference>
<dbReference type="Pfam" id="PF10431">
    <property type="entry name" value="ClpB_D2-small"/>
    <property type="match status" value="1"/>
</dbReference>
<protein>
    <recommendedName>
        <fullName evidence="8">Clp R domain-containing protein</fullName>
    </recommendedName>
</protein>
<evidence type="ECO:0000256" key="1">
    <source>
        <dbReference type="ARBA" id="ARBA00022737"/>
    </source>
</evidence>
<evidence type="ECO:0000313" key="10">
    <source>
        <dbReference type="Proteomes" id="UP001530400"/>
    </source>
</evidence>
<keyword evidence="6" id="KW-0175">Coiled coil</keyword>
<evidence type="ECO:0000256" key="7">
    <source>
        <dbReference type="SAM" id="SignalP"/>
    </source>
</evidence>
<comment type="caution">
    <text evidence="9">The sequence shown here is derived from an EMBL/GenBank/DDBJ whole genome shotgun (WGS) entry which is preliminary data.</text>
</comment>
<evidence type="ECO:0000259" key="8">
    <source>
        <dbReference type="PROSITE" id="PS51903"/>
    </source>
</evidence>
<keyword evidence="4" id="KW-0143">Chaperone</keyword>
<dbReference type="Pfam" id="PF09612">
    <property type="entry name" value="HtrL_YibB"/>
    <property type="match status" value="1"/>
</dbReference>
<dbReference type="CDD" id="cd19499">
    <property type="entry name" value="RecA-like_ClpB_Hsp104-like"/>
    <property type="match status" value="1"/>
</dbReference>
<dbReference type="PANTHER" id="PTHR11638:SF18">
    <property type="entry name" value="HEAT SHOCK PROTEIN 104"/>
    <property type="match status" value="1"/>
</dbReference>
<dbReference type="Gene3D" id="1.10.8.60">
    <property type="match status" value="1"/>
</dbReference>
<feature type="coiled-coil region" evidence="6">
    <location>
        <begin position="424"/>
        <end position="496"/>
    </location>
</feature>
<dbReference type="SMART" id="SM00382">
    <property type="entry name" value="AAA"/>
    <property type="match status" value="2"/>
</dbReference>
<dbReference type="InterPro" id="IPR003593">
    <property type="entry name" value="AAA+_ATPase"/>
</dbReference>
<keyword evidence="2" id="KW-0547">Nucleotide-binding</keyword>
<dbReference type="InterPro" id="IPR001270">
    <property type="entry name" value="ClpA/B"/>
</dbReference>
<dbReference type="FunFam" id="3.40.50.300:FF:000025">
    <property type="entry name" value="ATP-dependent Clp protease subunit"/>
    <property type="match status" value="1"/>
</dbReference>